<organism evidence="1 2">
    <name type="scientific">Arachis hypogaea</name>
    <name type="common">Peanut</name>
    <dbReference type="NCBI Taxonomy" id="3818"/>
    <lineage>
        <taxon>Eukaryota</taxon>
        <taxon>Viridiplantae</taxon>
        <taxon>Streptophyta</taxon>
        <taxon>Embryophyta</taxon>
        <taxon>Tracheophyta</taxon>
        <taxon>Spermatophyta</taxon>
        <taxon>Magnoliopsida</taxon>
        <taxon>eudicotyledons</taxon>
        <taxon>Gunneridae</taxon>
        <taxon>Pentapetalae</taxon>
        <taxon>rosids</taxon>
        <taxon>fabids</taxon>
        <taxon>Fabales</taxon>
        <taxon>Fabaceae</taxon>
        <taxon>Papilionoideae</taxon>
        <taxon>50 kb inversion clade</taxon>
        <taxon>dalbergioids sensu lato</taxon>
        <taxon>Dalbergieae</taxon>
        <taxon>Pterocarpus clade</taxon>
        <taxon>Arachis</taxon>
    </lineage>
</organism>
<gene>
    <name evidence="1" type="ORF">Ahy_B05g076078</name>
</gene>
<dbReference type="EMBL" id="SDMP01000015">
    <property type="protein sequence ID" value="RYR08403.1"/>
    <property type="molecule type" value="Genomic_DNA"/>
</dbReference>
<proteinExistence type="predicted"/>
<evidence type="ECO:0000313" key="2">
    <source>
        <dbReference type="Proteomes" id="UP000289738"/>
    </source>
</evidence>
<evidence type="ECO:0008006" key="3">
    <source>
        <dbReference type="Google" id="ProtNLM"/>
    </source>
</evidence>
<accession>A0A444Z2I4</accession>
<comment type="caution">
    <text evidence="1">The sequence shown here is derived from an EMBL/GenBank/DDBJ whole genome shotgun (WGS) entry which is preliminary data.</text>
</comment>
<reference evidence="1 2" key="1">
    <citation type="submission" date="2019-01" db="EMBL/GenBank/DDBJ databases">
        <title>Sequencing of cultivated peanut Arachis hypogaea provides insights into genome evolution and oil improvement.</title>
        <authorList>
            <person name="Chen X."/>
        </authorList>
    </citation>
    <scope>NUCLEOTIDE SEQUENCE [LARGE SCALE GENOMIC DNA]</scope>
    <source>
        <strain evidence="2">cv. Fuhuasheng</strain>
        <tissue evidence="1">Leaves</tissue>
    </source>
</reference>
<dbReference type="Gene3D" id="3.40.395.10">
    <property type="entry name" value="Adenoviral Proteinase, Chain A"/>
    <property type="match status" value="1"/>
</dbReference>
<evidence type="ECO:0000313" key="1">
    <source>
        <dbReference type="EMBL" id="RYR08403.1"/>
    </source>
</evidence>
<name>A0A444Z2I4_ARAHY</name>
<keyword evidence="2" id="KW-1185">Reference proteome</keyword>
<dbReference type="Proteomes" id="UP000289738">
    <property type="component" value="Chromosome B05"/>
</dbReference>
<sequence>MKQTLYLEGFTLGRSWLSGLGALRPRFSAFEFEEPEVPQQESASADCGVWVAQWMIRGHLWQDYGVQNVNTATRMRLAVDLVMKSPNHLAQQVVSKAFAHWQLKAG</sequence>
<dbReference type="AlphaFoldDB" id="A0A444Z2I4"/>
<protein>
    <recommendedName>
        <fullName evidence="3">Ubiquitin-like protease family profile domain-containing protein</fullName>
    </recommendedName>
</protein>